<feature type="non-terminal residue" evidence="1">
    <location>
        <position position="1"/>
    </location>
</feature>
<name>A0A9P6HM52_9AGAM</name>
<dbReference type="AlphaFoldDB" id="A0A9P6HM52"/>
<reference evidence="1" key="1">
    <citation type="journal article" date="2020" name="Nat. Commun.">
        <title>Large-scale genome sequencing of mycorrhizal fungi provides insights into the early evolution of symbiotic traits.</title>
        <authorList>
            <person name="Miyauchi S."/>
            <person name="Kiss E."/>
            <person name="Kuo A."/>
            <person name="Drula E."/>
            <person name="Kohler A."/>
            <person name="Sanchez-Garcia M."/>
            <person name="Morin E."/>
            <person name="Andreopoulos B."/>
            <person name="Barry K.W."/>
            <person name="Bonito G."/>
            <person name="Buee M."/>
            <person name="Carver A."/>
            <person name="Chen C."/>
            <person name="Cichocki N."/>
            <person name="Clum A."/>
            <person name="Culley D."/>
            <person name="Crous P.W."/>
            <person name="Fauchery L."/>
            <person name="Girlanda M."/>
            <person name="Hayes R.D."/>
            <person name="Keri Z."/>
            <person name="LaButti K."/>
            <person name="Lipzen A."/>
            <person name="Lombard V."/>
            <person name="Magnuson J."/>
            <person name="Maillard F."/>
            <person name="Murat C."/>
            <person name="Nolan M."/>
            <person name="Ohm R.A."/>
            <person name="Pangilinan J."/>
            <person name="Pereira M.F."/>
            <person name="Perotto S."/>
            <person name="Peter M."/>
            <person name="Pfister S."/>
            <person name="Riley R."/>
            <person name="Sitrit Y."/>
            <person name="Stielow J.B."/>
            <person name="Szollosi G."/>
            <person name="Zifcakova L."/>
            <person name="Stursova M."/>
            <person name="Spatafora J.W."/>
            <person name="Tedersoo L."/>
            <person name="Vaario L.M."/>
            <person name="Yamada A."/>
            <person name="Yan M."/>
            <person name="Wang P."/>
            <person name="Xu J."/>
            <person name="Bruns T."/>
            <person name="Baldrian P."/>
            <person name="Vilgalys R."/>
            <person name="Dunand C."/>
            <person name="Henrissat B."/>
            <person name="Grigoriev I.V."/>
            <person name="Hibbett D."/>
            <person name="Nagy L.G."/>
            <person name="Martin F.M."/>
        </authorList>
    </citation>
    <scope>NUCLEOTIDE SEQUENCE</scope>
    <source>
        <strain evidence="1">UH-Tt-Lm1</strain>
    </source>
</reference>
<dbReference type="EMBL" id="WIUZ02000003">
    <property type="protein sequence ID" value="KAF9789380.1"/>
    <property type="molecule type" value="Genomic_DNA"/>
</dbReference>
<comment type="caution">
    <text evidence="1">The sequence shown here is derived from an EMBL/GenBank/DDBJ whole genome shotgun (WGS) entry which is preliminary data.</text>
</comment>
<gene>
    <name evidence="1" type="ORF">BJ322DRAFT_1001025</name>
</gene>
<sequence length="209" mass="22985">HYTSEATVVAIAPFRSSGYSAVPFALSGSCKAERGESMASWIMKLIRTWNDHPDGAAAHGQIWSIATDGESTMRMSRFILCMSRALATTSLLYPLLQNLTGLNLFTGENKVMMTCDPKHVFKRKPPTIKKTLVSELFPGFATLLRAREGILVNTSIINKNHLRLHLVQLPHINSSTVESLIDPADKQNVPKAVTVRVVGLLTVWGALED</sequence>
<dbReference type="OrthoDB" id="3048541at2759"/>
<protein>
    <submittedName>
        <fullName evidence="1">Uncharacterized protein</fullName>
    </submittedName>
</protein>
<dbReference type="Proteomes" id="UP000736335">
    <property type="component" value="Unassembled WGS sequence"/>
</dbReference>
<accession>A0A9P6HM52</accession>
<proteinExistence type="predicted"/>
<evidence type="ECO:0000313" key="2">
    <source>
        <dbReference type="Proteomes" id="UP000736335"/>
    </source>
</evidence>
<keyword evidence="2" id="KW-1185">Reference proteome</keyword>
<organism evidence="1 2">
    <name type="scientific">Thelephora terrestris</name>
    <dbReference type="NCBI Taxonomy" id="56493"/>
    <lineage>
        <taxon>Eukaryota</taxon>
        <taxon>Fungi</taxon>
        <taxon>Dikarya</taxon>
        <taxon>Basidiomycota</taxon>
        <taxon>Agaricomycotina</taxon>
        <taxon>Agaricomycetes</taxon>
        <taxon>Thelephorales</taxon>
        <taxon>Thelephoraceae</taxon>
        <taxon>Thelephora</taxon>
    </lineage>
</organism>
<reference evidence="1" key="2">
    <citation type="submission" date="2020-11" db="EMBL/GenBank/DDBJ databases">
        <authorList>
            <consortium name="DOE Joint Genome Institute"/>
            <person name="Kuo A."/>
            <person name="Miyauchi S."/>
            <person name="Kiss E."/>
            <person name="Drula E."/>
            <person name="Kohler A."/>
            <person name="Sanchez-Garcia M."/>
            <person name="Andreopoulos B."/>
            <person name="Barry K.W."/>
            <person name="Bonito G."/>
            <person name="Buee M."/>
            <person name="Carver A."/>
            <person name="Chen C."/>
            <person name="Cichocki N."/>
            <person name="Clum A."/>
            <person name="Culley D."/>
            <person name="Crous P.W."/>
            <person name="Fauchery L."/>
            <person name="Girlanda M."/>
            <person name="Hayes R."/>
            <person name="Keri Z."/>
            <person name="Labutti K."/>
            <person name="Lipzen A."/>
            <person name="Lombard V."/>
            <person name="Magnuson J."/>
            <person name="Maillard F."/>
            <person name="Morin E."/>
            <person name="Murat C."/>
            <person name="Nolan M."/>
            <person name="Ohm R."/>
            <person name="Pangilinan J."/>
            <person name="Pereira M."/>
            <person name="Perotto S."/>
            <person name="Peter M."/>
            <person name="Riley R."/>
            <person name="Sitrit Y."/>
            <person name="Stielow B."/>
            <person name="Szollosi G."/>
            <person name="Zifcakova L."/>
            <person name="Stursova M."/>
            <person name="Spatafora J.W."/>
            <person name="Tedersoo L."/>
            <person name="Vaario L.-M."/>
            <person name="Yamada A."/>
            <person name="Yan M."/>
            <person name="Wang P."/>
            <person name="Xu J."/>
            <person name="Bruns T."/>
            <person name="Baldrian P."/>
            <person name="Vilgalys R."/>
            <person name="Henrissat B."/>
            <person name="Grigoriev I.V."/>
            <person name="Hibbett D."/>
            <person name="Nagy L.G."/>
            <person name="Martin F.M."/>
        </authorList>
    </citation>
    <scope>NUCLEOTIDE SEQUENCE</scope>
    <source>
        <strain evidence="1">UH-Tt-Lm1</strain>
    </source>
</reference>
<evidence type="ECO:0000313" key="1">
    <source>
        <dbReference type="EMBL" id="KAF9789380.1"/>
    </source>
</evidence>